<accession>A0A1Y2CZF8</accession>
<evidence type="ECO:0000313" key="2">
    <source>
        <dbReference type="Proteomes" id="UP000193642"/>
    </source>
</evidence>
<comment type="caution">
    <text evidence="1">The sequence shown here is derived from an EMBL/GenBank/DDBJ whole genome shotgun (WGS) entry which is preliminary data.</text>
</comment>
<dbReference type="AlphaFoldDB" id="A0A1Y2CZF8"/>
<dbReference type="EMBL" id="MCGO01000003">
    <property type="protein sequence ID" value="ORY52409.1"/>
    <property type="molecule type" value="Genomic_DNA"/>
</dbReference>
<proteinExistence type="predicted"/>
<organism evidence="1 2">
    <name type="scientific">Rhizoclosmatium globosum</name>
    <dbReference type="NCBI Taxonomy" id="329046"/>
    <lineage>
        <taxon>Eukaryota</taxon>
        <taxon>Fungi</taxon>
        <taxon>Fungi incertae sedis</taxon>
        <taxon>Chytridiomycota</taxon>
        <taxon>Chytridiomycota incertae sedis</taxon>
        <taxon>Chytridiomycetes</taxon>
        <taxon>Chytridiales</taxon>
        <taxon>Chytriomycetaceae</taxon>
        <taxon>Rhizoclosmatium</taxon>
    </lineage>
</organism>
<name>A0A1Y2CZF8_9FUNG</name>
<dbReference type="Proteomes" id="UP000193642">
    <property type="component" value="Unassembled WGS sequence"/>
</dbReference>
<reference evidence="1 2" key="1">
    <citation type="submission" date="2016-07" db="EMBL/GenBank/DDBJ databases">
        <title>Pervasive Adenine N6-methylation of Active Genes in Fungi.</title>
        <authorList>
            <consortium name="DOE Joint Genome Institute"/>
            <person name="Mondo S.J."/>
            <person name="Dannebaum R.O."/>
            <person name="Kuo R.C."/>
            <person name="Labutti K."/>
            <person name="Haridas S."/>
            <person name="Kuo A."/>
            <person name="Salamov A."/>
            <person name="Ahrendt S.R."/>
            <person name="Lipzen A."/>
            <person name="Sullivan W."/>
            <person name="Andreopoulos W.B."/>
            <person name="Clum A."/>
            <person name="Lindquist E."/>
            <person name="Daum C."/>
            <person name="Ramamoorthy G.K."/>
            <person name="Gryganskyi A."/>
            <person name="Culley D."/>
            <person name="Magnuson J.K."/>
            <person name="James T.Y."/>
            <person name="O'Malley M.A."/>
            <person name="Stajich J.E."/>
            <person name="Spatafora J.W."/>
            <person name="Visel A."/>
            <person name="Grigoriev I.V."/>
        </authorList>
    </citation>
    <scope>NUCLEOTIDE SEQUENCE [LARGE SCALE GENOMIC DNA]</scope>
    <source>
        <strain evidence="1 2">JEL800</strain>
    </source>
</reference>
<keyword evidence="2" id="KW-1185">Reference proteome</keyword>
<sequence>MAANSSSQPTTWSLFLQASLADQKAKLVFVPPENNVPAKSVKDKDKDIDWTRAFAGIPPPRMIPFESGVLQPKEWEQAFCPSSNSSIEVLPGSIWEGVDSLLPPV</sequence>
<gene>
    <name evidence="1" type="ORF">BCR33DRAFT_779718</name>
</gene>
<protein>
    <submittedName>
        <fullName evidence="1">Uncharacterized protein</fullName>
    </submittedName>
</protein>
<evidence type="ECO:0000313" key="1">
    <source>
        <dbReference type="EMBL" id="ORY52409.1"/>
    </source>
</evidence>